<reference evidence="1" key="1">
    <citation type="journal article" date="2023" name="Plant J.">
        <title>Genome sequences and population genomics provide insights into the demographic history, inbreeding, and mutation load of two 'living fossil' tree species of Dipteronia.</title>
        <authorList>
            <person name="Feng Y."/>
            <person name="Comes H.P."/>
            <person name="Chen J."/>
            <person name="Zhu S."/>
            <person name="Lu R."/>
            <person name="Zhang X."/>
            <person name="Li P."/>
            <person name="Qiu J."/>
            <person name="Olsen K.M."/>
            <person name="Qiu Y."/>
        </authorList>
    </citation>
    <scope>NUCLEOTIDE SEQUENCE</scope>
    <source>
        <strain evidence="1">NBL</strain>
    </source>
</reference>
<name>A0AAE0AC26_9ROSI</name>
<protein>
    <submittedName>
        <fullName evidence="1">Uncharacterized protein</fullName>
    </submittedName>
</protein>
<evidence type="ECO:0000313" key="1">
    <source>
        <dbReference type="EMBL" id="KAK3211196.1"/>
    </source>
</evidence>
<dbReference type="Proteomes" id="UP001281410">
    <property type="component" value="Unassembled WGS sequence"/>
</dbReference>
<dbReference type="PANTHER" id="PTHR33116:SF86">
    <property type="entry name" value="REVERSE TRANSCRIPTASE DOMAIN-CONTAINING PROTEIN"/>
    <property type="match status" value="1"/>
</dbReference>
<dbReference type="PANTHER" id="PTHR33116">
    <property type="entry name" value="REVERSE TRANSCRIPTASE ZINC-BINDING DOMAIN-CONTAINING PROTEIN-RELATED-RELATED"/>
    <property type="match status" value="1"/>
</dbReference>
<comment type="caution">
    <text evidence="1">The sequence shown here is derived from an EMBL/GenBank/DDBJ whole genome shotgun (WGS) entry which is preliminary data.</text>
</comment>
<proteinExistence type="predicted"/>
<dbReference type="EMBL" id="JANJYJ010000005">
    <property type="protein sequence ID" value="KAK3211196.1"/>
    <property type="molecule type" value="Genomic_DNA"/>
</dbReference>
<sequence>MCVSRSISAEEGDRLAAVLGIYWVRCHEQYLGWLSFASNNKRSPFNDIKDRIWNKIRDWRCKLLSVGGKEILIKAMLQSIPAYSMTLFKLPTGLISEIHKLENRFLWGSMEAKRKVHWASRKKMCVRKVDGSLRFRDLAVFNQAMLAKKGWRLEKNPGSLAARVLCSCYCPKTNFMAAEEYSGCGLVYLEALNYWKNELAGG</sequence>
<keyword evidence="2" id="KW-1185">Reference proteome</keyword>
<organism evidence="1 2">
    <name type="scientific">Dipteronia sinensis</name>
    <dbReference type="NCBI Taxonomy" id="43782"/>
    <lineage>
        <taxon>Eukaryota</taxon>
        <taxon>Viridiplantae</taxon>
        <taxon>Streptophyta</taxon>
        <taxon>Embryophyta</taxon>
        <taxon>Tracheophyta</taxon>
        <taxon>Spermatophyta</taxon>
        <taxon>Magnoliopsida</taxon>
        <taxon>eudicotyledons</taxon>
        <taxon>Gunneridae</taxon>
        <taxon>Pentapetalae</taxon>
        <taxon>rosids</taxon>
        <taxon>malvids</taxon>
        <taxon>Sapindales</taxon>
        <taxon>Sapindaceae</taxon>
        <taxon>Hippocastanoideae</taxon>
        <taxon>Acereae</taxon>
        <taxon>Dipteronia</taxon>
    </lineage>
</organism>
<accession>A0AAE0AC26</accession>
<gene>
    <name evidence="1" type="ORF">Dsin_015902</name>
</gene>
<evidence type="ECO:0000313" key="2">
    <source>
        <dbReference type="Proteomes" id="UP001281410"/>
    </source>
</evidence>
<dbReference type="AlphaFoldDB" id="A0AAE0AC26"/>